<keyword evidence="8" id="KW-0239">DNA-directed DNA polymerase</keyword>
<keyword evidence="9" id="KW-0233">DNA recombination</keyword>
<comment type="caution">
    <text evidence="12">The sequence shown here is derived from an EMBL/GenBank/DDBJ whole genome shotgun (WGS) entry which is preliminary data.</text>
</comment>
<accession>A0A2P6VB17</accession>
<evidence type="ECO:0000256" key="5">
    <source>
        <dbReference type="ARBA" id="ARBA00022842"/>
    </source>
</evidence>
<evidence type="ECO:0000256" key="2">
    <source>
        <dbReference type="ARBA" id="ARBA00022723"/>
    </source>
</evidence>
<keyword evidence="5" id="KW-0460">Magnesium</keyword>
<feature type="region of interest" description="Disordered" evidence="10">
    <location>
        <begin position="391"/>
        <end position="433"/>
    </location>
</feature>
<feature type="domain" description="Integrase catalytic" evidence="11">
    <location>
        <begin position="202"/>
        <end position="368"/>
    </location>
</feature>
<dbReference type="OrthoDB" id="2016337at2759"/>
<dbReference type="Pfam" id="PF00665">
    <property type="entry name" value="rve"/>
    <property type="match status" value="1"/>
</dbReference>
<dbReference type="InterPro" id="IPR012337">
    <property type="entry name" value="RNaseH-like_sf"/>
</dbReference>
<dbReference type="GO" id="GO:0015074">
    <property type="term" value="P:DNA integration"/>
    <property type="evidence" value="ECO:0007669"/>
    <property type="project" value="UniProtKB-KW"/>
</dbReference>
<dbReference type="GO" id="GO:0003676">
    <property type="term" value="F:nucleic acid binding"/>
    <property type="evidence" value="ECO:0007669"/>
    <property type="project" value="InterPro"/>
</dbReference>
<evidence type="ECO:0000256" key="10">
    <source>
        <dbReference type="SAM" id="MobiDB-lite"/>
    </source>
</evidence>
<proteinExistence type="predicted"/>
<keyword evidence="7" id="KW-0695">RNA-directed DNA polymerase</keyword>
<evidence type="ECO:0000256" key="8">
    <source>
        <dbReference type="ARBA" id="ARBA00022932"/>
    </source>
</evidence>
<gene>
    <name evidence="12" type="ORF">C2E20_5356</name>
</gene>
<keyword evidence="2" id="KW-0479">Metal-binding</keyword>
<evidence type="ECO:0000256" key="3">
    <source>
        <dbReference type="ARBA" id="ARBA00022759"/>
    </source>
</evidence>
<evidence type="ECO:0000259" key="11">
    <source>
        <dbReference type="PROSITE" id="PS50994"/>
    </source>
</evidence>
<evidence type="ECO:0000256" key="1">
    <source>
        <dbReference type="ARBA" id="ARBA00022722"/>
    </source>
</evidence>
<dbReference type="GO" id="GO:0070652">
    <property type="term" value="C:HAUS complex"/>
    <property type="evidence" value="ECO:0007669"/>
    <property type="project" value="InterPro"/>
</dbReference>
<keyword evidence="3" id="KW-0255">Endonuclease</keyword>
<dbReference type="PROSITE" id="PS50994">
    <property type="entry name" value="INTEGRASE"/>
    <property type="match status" value="1"/>
</dbReference>
<dbReference type="Proteomes" id="UP000239649">
    <property type="component" value="Unassembled WGS sequence"/>
</dbReference>
<feature type="compositionally biased region" description="Low complexity" evidence="10">
    <location>
        <begin position="963"/>
        <end position="973"/>
    </location>
</feature>
<evidence type="ECO:0000313" key="13">
    <source>
        <dbReference type="Proteomes" id="UP000239649"/>
    </source>
</evidence>
<evidence type="ECO:0000256" key="7">
    <source>
        <dbReference type="ARBA" id="ARBA00022918"/>
    </source>
</evidence>
<protein>
    <submittedName>
        <fullName evidence="12">KRAB-A domain-containing 2-like</fullName>
    </submittedName>
</protein>
<dbReference type="GO" id="GO:0006310">
    <property type="term" value="P:DNA recombination"/>
    <property type="evidence" value="ECO:0007669"/>
    <property type="project" value="UniProtKB-KW"/>
</dbReference>
<dbReference type="Pfam" id="PF14817">
    <property type="entry name" value="HAUS5"/>
    <property type="match status" value="1"/>
</dbReference>
<name>A0A2P6VB17_9CHLO</name>
<dbReference type="AlphaFoldDB" id="A0A2P6VB17"/>
<organism evidence="12 13">
    <name type="scientific">Micractinium conductrix</name>
    <dbReference type="NCBI Taxonomy" id="554055"/>
    <lineage>
        <taxon>Eukaryota</taxon>
        <taxon>Viridiplantae</taxon>
        <taxon>Chlorophyta</taxon>
        <taxon>core chlorophytes</taxon>
        <taxon>Trebouxiophyceae</taxon>
        <taxon>Chlorellales</taxon>
        <taxon>Chlorellaceae</taxon>
        <taxon>Chlorella clade</taxon>
        <taxon>Micractinium</taxon>
    </lineage>
</organism>
<dbReference type="EMBL" id="LHPF02000015">
    <property type="protein sequence ID" value="PSC71289.1"/>
    <property type="molecule type" value="Genomic_DNA"/>
</dbReference>
<dbReference type="GO" id="GO:0016787">
    <property type="term" value="F:hydrolase activity"/>
    <property type="evidence" value="ECO:0007669"/>
    <property type="project" value="UniProtKB-KW"/>
</dbReference>
<evidence type="ECO:0000256" key="6">
    <source>
        <dbReference type="ARBA" id="ARBA00022908"/>
    </source>
</evidence>
<keyword evidence="6" id="KW-0229">DNA integration</keyword>
<keyword evidence="13" id="KW-1185">Reference proteome</keyword>
<dbReference type="PANTHER" id="PTHR42648:SF11">
    <property type="entry name" value="TRANSPOSON TY4-P GAG-POL POLYPROTEIN"/>
    <property type="match status" value="1"/>
</dbReference>
<sequence>MAAAAAVKQQLEDNWSNSRQHNVFPLAQIDYIMRRKRAQQGLTVTQAPAASGRRWRGAGGDQEDAELVLPRWDVEPKELSNRLLRQFHLDKTIDGKEVLLRSVSRNDELGIAVSRKVLVVAAEEVPAFFAKHHGIQGQGWNSPARLFHHLHHAVPTQLMPAPGGQPRLVHGAEGFTVETAKAWCTECPVRADMAAKKPAEKRVVHPIVAIMTLMHLAADLIDLGAGRDERYRYVLVVIDVFSRYCWLYPLASKTTIGVARHLYFQFMRTQVPAKLQTDNGLEFCGKEVKELCELFNVRHAKSMPGHPETNGCVERKNRELKNKIRALLMACPLFDWAFHVLTVMQMVNNSPTSALGGMAPTKALFGTLPSNMNLPLLDDIVRLLGFTSSAEANDADTPPAPATRKGSAAQPKRRRTLSELVLPSDSEDEASDDAALDEATLQIAATASPLGRRSTRTNAGGRLSQLVADELLDEAGEVPTRALPQRATAMRSPSGKRRAATSLLDQLAAIAAECDAADELDKVDDSSDGAGTSADAEAAAILTAHHGAHQEQVLALHVRNRQRIRSQGGKGGAEFDIGDAVLLKPASMGKVGTSTIQRKRLTCRVVGVAEQTGKYHLRCNTGLLKGTYGGGEVLRPAPAESAAELNFAADADSSEAPLVTLTAAVNAELLVTAGGKRRRTDGAAPSDASASELAAALQDLEQQLAAEALDSDRADPPTPEALLQLGSGAGAASVARLAAAGAPAILAALHGAVQQDSAAVSVAQHSSHTSSAATDSSAGPLGPAFVQLQQQQRERWEAAAGRAQDLERLRAEVATVRQQLAGGDGGADAAARAQLAAWQAGLRAELQSLEGARRAAEVAAAAAGERAQRLRASTAAVTKLEQQEVAVNGAIRALCVADSTVMRRWRQGTWQAQEVVESRVVAQRRPLAQLGQQLLEAQRSELAAFAAAPALAAAKHSQQEQEPAGPAATAGKRTAADAHVAVRAAAQLLDPLAHLKTDEHAAELVAAAAAELRQLKPLRQQWAELAARGGEQAAALAAAADELGAGVQALQEGCADGWLREAAAAAAEGMELVGRTRQALSEWWTTPAVTATSWVKREGRSPEEWLRLLGDQRRALRQREAFTGRDHSNHSRLRS</sequence>
<dbReference type="InterPro" id="IPR029131">
    <property type="entry name" value="HAUS5"/>
</dbReference>
<keyword evidence="8" id="KW-0808">Transferase</keyword>
<feature type="region of interest" description="Disordered" evidence="10">
    <location>
        <begin position="954"/>
        <end position="973"/>
    </location>
</feature>
<dbReference type="SUPFAM" id="SSF53098">
    <property type="entry name" value="Ribonuclease H-like"/>
    <property type="match status" value="1"/>
</dbReference>
<keyword evidence="4" id="KW-0378">Hydrolase</keyword>
<dbReference type="PANTHER" id="PTHR42648">
    <property type="entry name" value="TRANSPOSASE, PUTATIVE-RELATED"/>
    <property type="match status" value="1"/>
</dbReference>
<dbReference type="STRING" id="554055.A0A2P6VB17"/>
<dbReference type="Gene3D" id="3.30.420.10">
    <property type="entry name" value="Ribonuclease H-like superfamily/Ribonuclease H"/>
    <property type="match status" value="1"/>
</dbReference>
<evidence type="ECO:0000256" key="4">
    <source>
        <dbReference type="ARBA" id="ARBA00022801"/>
    </source>
</evidence>
<dbReference type="InterPro" id="IPR039537">
    <property type="entry name" value="Retrotran_Ty1/copia-like"/>
</dbReference>
<reference evidence="12 13" key="1">
    <citation type="journal article" date="2018" name="Plant J.">
        <title>Genome sequences of Chlorella sorokiniana UTEX 1602 and Micractinium conductrix SAG 241.80: implications to maltose excretion by a green alga.</title>
        <authorList>
            <person name="Arriola M.B."/>
            <person name="Velmurugan N."/>
            <person name="Zhang Y."/>
            <person name="Plunkett M.H."/>
            <person name="Hondzo H."/>
            <person name="Barney B.M."/>
        </authorList>
    </citation>
    <scope>NUCLEOTIDE SEQUENCE [LARGE SCALE GENOMIC DNA]</scope>
    <source>
        <strain evidence="12 13">SAG 241.80</strain>
    </source>
</reference>
<keyword evidence="1" id="KW-0540">Nuclease</keyword>
<dbReference type="InterPro" id="IPR036397">
    <property type="entry name" value="RNaseH_sf"/>
</dbReference>
<dbReference type="GO" id="GO:0046872">
    <property type="term" value="F:metal ion binding"/>
    <property type="evidence" value="ECO:0007669"/>
    <property type="project" value="UniProtKB-KW"/>
</dbReference>
<dbReference type="GO" id="GO:0051225">
    <property type="term" value="P:spindle assembly"/>
    <property type="evidence" value="ECO:0007669"/>
    <property type="project" value="InterPro"/>
</dbReference>
<dbReference type="GO" id="GO:0003964">
    <property type="term" value="F:RNA-directed DNA polymerase activity"/>
    <property type="evidence" value="ECO:0007669"/>
    <property type="project" value="UniProtKB-KW"/>
</dbReference>
<dbReference type="InterPro" id="IPR001584">
    <property type="entry name" value="Integrase_cat-core"/>
</dbReference>
<evidence type="ECO:0000256" key="9">
    <source>
        <dbReference type="ARBA" id="ARBA00023172"/>
    </source>
</evidence>
<dbReference type="GO" id="GO:0003887">
    <property type="term" value="F:DNA-directed DNA polymerase activity"/>
    <property type="evidence" value="ECO:0007669"/>
    <property type="project" value="UniProtKB-KW"/>
</dbReference>
<keyword evidence="8" id="KW-0548">Nucleotidyltransferase</keyword>
<evidence type="ECO:0000313" key="12">
    <source>
        <dbReference type="EMBL" id="PSC71289.1"/>
    </source>
</evidence>
<dbReference type="GO" id="GO:0004519">
    <property type="term" value="F:endonuclease activity"/>
    <property type="evidence" value="ECO:0007669"/>
    <property type="project" value="UniProtKB-KW"/>
</dbReference>